<protein>
    <submittedName>
        <fullName evidence="1">Uncharacterized protein</fullName>
    </submittedName>
</protein>
<name>A0A6S6SVY3_9BACT</name>
<organism evidence="1">
    <name type="scientific">uncultured Sulfurovum sp</name>
    <dbReference type="NCBI Taxonomy" id="269237"/>
    <lineage>
        <taxon>Bacteria</taxon>
        <taxon>Pseudomonadati</taxon>
        <taxon>Campylobacterota</taxon>
        <taxon>Epsilonproteobacteria</taxon>
        <taxon>Campylobacterales</taxon>
        <taxon>Sulfurovaceae</taxon>
        <taxon>Sulfurovum</taxon>
        <taxon>environmental samples</taxon>
    </lineage>
</organism>
<sequence length="138" mass="16438">MIKILLVLSNLILFVTAQELLVVADKNFKEDSLTLEEIQGFFLSKKRFVEGERVLVMNYSFEHPLRQCFEKHILKKSRRNLERYWQKAHYQGRRPPKIVKSKEMLLSYMQKVQPSLGYLDSNLTRDIELKILYRGTCE</sequence>
<gene>
    <name evidence="1" type="ORF">HELGO_WM14077</name>
</gene>
<reference evidence="1" key="1">
    <citation type="submission" date="2020-01" db="EMBL/GenBank/DDBJ databases">
        <authorList>
            <person name="Meier V. D."/>
            <person name="Meier V D."/>
        </authorList>
    </citation>
    <scope>NUCLEOTIDE SEQUENCE</scope>
    <source>
        <strain evidence="1">HLG_WM_MAG_04</strain>
    </source>
</reference>
<accession>A0A6S6SVY3</accession>
<evidence type="ECO:0000313" key="1">
    <source>
        <dbReference type="EMBL" id="CAA6807158.1"/>
    </source>
</evidence>
<proteinExistence type="predicted"/>
<dbReference type="EMBL" id="CACVAX010000016">
    <property type="protein sequence ID" value="CAA6807158.1"/>
    <property type="molecule type" value="Genomic_DNA"/>
</dbReference>
<dbReference type="AlphaFoldDB" id="A0A6S6SVY3"/>